<gene>
    <name evidence="2" type="ORF">DGYR_LOCUS7532</name>
</gene>
<dbReference type="OrthoDB" id="127285at2759"/>
<dbReference type="AlphaFoldDB" id="A0A7I8VSL6"/>
<sequence>METSPELKKLFEEYPEFSLIEGGRRIKCNLSGHEMPPNIAAVEAYMKGKKYKKLIAAAQMQIPKEFEDHLEPSTKAQSKGKLFCKLTWRHINNVPGDILRHVQGKRFQRQLTRWKRCQETGTKFEARPHRNKNKDIGDLNGEFEKVHIRDDDDGNESDGSNLSDLYPHADFDSDSDWEDMSDGETEQPKAAKRKLNQSIAPKRKKVQKK</sequence>
<dbReference type="PANTHER" id="PTHR34348">
    <property type="entry name" value="SURFEIT LOCUS PROTEIN 2"/>
    <property type="match status" value="1"/>
</dbReference>
<dbReference type="InterPro" id="IPR008833">
    <property type="entry name" value="Surf2"/>
</dbReference>
<name>A0A7I8VSL6_9ANNE</name>
<dbReference type="Proteomes" id="UP000549394">
    <property type="component" value="Unassembled WGS sequence"/>
</dbReference>
<organism evidence="2 3">
    <name type="scientific">Dimorphilus gyrociliatus</name>
    <dbReference type="NCBI Taxonomy" id="2664684"/>
    <lineage>
        <taxon>Eukaryota</taxon>
        <taxon>Metazoa</taxon>
        <taxon>Spiralia</taxon>
        <taxon>Lophotrochozoa</taxon>
        <taxon>Annelida</taxon>
        <taxon>Polychaeta</taxon>
        <taxon>Polychaeta incertae sedis</taxon>
        <taxon>Dinophilidae</taxon>
        <taxon>Dimorphilus</taxon>
    </lineage>
</organism>
<feature type="compositionally biased region" description="Acidic residues" evidence="1">
    <location>
        <begin position="172"/>
        <end position="185"/>
    </location>
</feature>
<accession>A0A7I8VSL6</accession>
<evidence type="ECO:0000313" key="3">
    <source>
        <dbReference type="Proteomes" id="UP000549394"/>
    </source>
</evidence>
<comment type="caution">
    <text evidence="2">The sequence shown here is derived from an EMBL/GenBank/DDBJ whole genome shotgun (WGS) entry which is preliminary data.</text>
</comment>
<dbReference type="EMBL" id="CAJFCJ010000009">
    <property type="protein sequence ID" value="CAD5119261.1"/>
    <property type="molecule type" value="Genomic_DNA"/>
</dbReference>
<protein>
    <submittedName>
        <fullName evidence="2">DgyrCDS7890</fullName>
    </submittedName>
</protein>
<dbReference type="PANTHER" id="PTHR34348:SF1">
    <property type="entry name" value="SURFEIT LOCUS PROTEIN 2"/>
    <property type="match status" value="1"/>
</dbReference>
<evidence type="ECO:0000256" key="1">
    <source>
        <dbReference type="SAM" id="MobiDB-lite"/>
    </source>
</evidence>
<feature type="region of interest" description="Disordered" evidence="1">
    <location>
        <begin position="122"/>
        <end position="209"/>
    </location>
</feature>
<feature type="compositionally biased region" description="Basic residues" evidence="1">
    <location>
        <begin position="190"/>
        <end position="209"/>
    </location>
</feature>
<dbReference type="Pfam" id="PF05477">
    <property type="entry name" value="SURF2"/>
    <property type="match status" value="1"/>
</dbReference>
<keyword evidence="3" id="KW-1185">Reference proteome</keyword>
<feature type="compositionally biased region" description="Basic and acidic residues" evidence="1">
    <location>
        <begin position="122"/>
        <end position="150"/>
    </location>
</feature>
<evidence type="ECO:0000313" key="2">
    <source>
        <dbReference type="EMBL" id="CAD5119261.1"/>
    </source>
</evidence>
<reference evidence="2 3" key="1">
    <citation type="submission" date="2020-08" db="EMBL/GenBank/DDBJ databases">
        <authorList>
            <person name="Hejnol A."/>
        </authorList>
    </citation>
    <scope>NUCLEOTIDE SEQUENCE [LARGE SCALE GENOMIC DNA]</scope>
</reference>
<proteinExistence type="predicted"/>